<protein>
    <submittedName>
        <fullName evidence="2">Uncharacterized protein</fullName>
    </submittedName>
</protein>
<evidence type="ECO:0000313" key="3">
    <source>
        <dbReference type="Proteomes" id="UP001367508"/>
    </source>
</evidence>
<evidence type="ECO:0000256" key="1">
    <source>
        <dbReference type="SAM" id="Phobius"/>
    </source>
</evidence>
<name>A0AAN9JWH9_CANGL</name>
<keyword evidence="1" id="KW-1133">Transmembrane helix</keyword>
<comment type="caution">
    <text evidence="2">The sequence shown here is derived from an EMBL/GenBank/DDBJ whole genome shotgun (WGS) entry which is preliminary data.</text>
</comment>
<organism evidence="2 3">
    <name type="scientific">Canavalia gladiata</name>
    <name type="common">Sword bean</name>
    <name type="synonym">Dolichos gladiatus</name>
    <dbReference type="NCBI Taxonomy" id="3824"/>
    <lineage>
        <taxon>Eukaryota</taxon>
        <taxon>Viridiplantae</taxon>
        <taxon>Streptophyta</taxon>
        <taxon>Embryophyta</taxon>
        <taxon>Tracheophyta</taxon>
        <taxon>Spermatophyta</taxon>
        <taxon>Magnoliopsida</taxon>
        <taxon>eudicotyledons</taxon>
        <taxon>Gunneridae</taxon>
        <taxon>Pentapetalae</taxon>
        <taxon>rosids</taxon>
        <taxon>fabids</taxon>
        <taxon>Fabales</taxon>
        <taxon>Fabaceae</taxon>
        <taxon>Papilionoideae</taxon>
        <taxon>50 kb inversion clade</taxon>
        <taxon>NPAAA clade</taxon>
        <taxon>indigoferoid/millettioid clade</taxon>
        <taxon>Phaseoleae</taxon>
        <taxon>Canavalia</taxon>
    </lineage>
</organism>
<proteinExistence type="predicted"/>
<dbReference type="Proteomes" id="UP001367508">
    <property type="component" value="Unassembled WGS sequence"/>
</dbReference>
<reference evidence="2 3" key="1">
    <citation type="submission" date="2024-01" db="EMBL/GenBank/DDBJ databases">
        <title>The genomes of 5 underutilized Papilionoideae crops provide insights into root nodulation and disease resistanc.</title>
        <authorList>
            <person name="Jiang F."/>
        </authorList>
    </citation>
    <scope>NUCLEOTIDE SEQUENCE [LARGE SCALE GENOMIC DNA]</scope>
    <source>
        <strain evidence="2">LVBAO_FW01</strain>
        <tissue evidence="2">Leaves</tissue>
    </source>
</reference>
<evidence type="ECO:0000313" key="2">
    <source>
        <dbReference type="EMBL" id="KAK7305212.1"/>
    </source>
</evidence>
<accession>A0AAN9JWH9</accession>
<keyword evidence="3" id="KW-1185">Reference proteome</keyword>
<dbReference type="AlphaFoldDB" id="A0AAN9JWH9"/>
<feature type="transmembrane region" description="Helical" evidence="1">
    <location>
        <begin position="30"/>
        <end position="49"/>
    </location>
</feature>
<dbReference type="EMBL" id="JAYMYQ010000011">
    <property type="protein sequence ID" value="KAK7305212.1"/>
    <property type="molecule type" value="Genomic_DNA"/>
</dbReference>
<keyword evidence="1" id="KW-0812">Transmembrane</keyword>
<sequence length="88" mass="9931">MGLGQDLVSGIESLHSCSFDSYSTAFGEEFLLWIIVCTILRNLPVYVSWSMNNLIMSTLCKLWSIIVEVSFFVERAPIWDICGFPSDS</sequence>
<gene>
    <name evidence="2" type="ORF">VNO77_43113</name>
</gene>
<keyword evidence="1" id="KW-0472">Membrane</keyword>